<dbReference type="PANTHER" id="PTHR34475:SF1">
    <property type="entry name" value="CYTOSKELETON PROTEIN RODZ"/>
    <property type="match status" value="1"/>
</dbReference>
<feature type="domain" description="HTH cro/C1-type" evidence="2">
    <location>
        <begin position="23"/>
        <end position="72"/>
    </location>
</feature>
<dbReference type="PROSITE" id="PS50943">
    <property type="entry name" value="HTH_CROC1"/>
    <property type="match status" value="1"/>
</dbReference>
<accession>L7FF60</accession>
<dbReference type="InterPro" id="IPR001387">
    <property type="entry name" value="Cro/C1-type_HTH"/>
</dbReference>
<dbReference type="Gene3D" id="2.160.20.80">
    <property type="entry name" value="E3 ubiquitin-protein ligase SopA"/>
    <property type="match status" value="1"/>
</dbReference>
<dbReference type="Pfam" id="PF12502">
    <property type="entry name" value="DUF3710"/>
    <property type="match status" value="1"/>
</dbReference>
<dbReference type="CDD" id="cd00093">
    <property type="entry name" value="HTH_XRE"/>
    <property type="match status" value="1"/>
</dbReference>
<dbReference type="SUPFAM" id="SSF47413">
    <property type="entry name" value="lambda repressor-like DNA-binding domains"/>
    <property type="match status" value="1"/>
</dbReference>
<dbReference type="Pfam" id="PF00805">
    <property type="entry name" value="Pentapeptide"/>
    <property type="match status" value="1"/>
</dbReference>
<dbReference type="STRING" id="85558.T45_08992"/>
<dbReference type="InterPro" id="IPR050400">
    <property type="entry name" value="Bact_Cytoskel_RodZ"/>
</dbReference>
<reference evidence="3 4" key="1">
    <citation type="journal article" date="2011" name="Plasmid">
        <title>Streptomyces turgidiscabies Car8 contains a modular pathogenicity island that shares virulence genes with other actinobacterial plant pathogens.</title>
        <authorList>
            <person name="Huguet-Tapia J.C."/>
            <person name="Badger J.H."/>
            <person name="Loria R."/>
            <person name="Pettis G.S."/>
        </authorList>
    </citation>
    <scope>NUCLEOTIDE SEQUENCE [LARGE SCALE GENOMIC DNA]</scope>
    <source>
        <strain evidence="3 4">Car8</strain>
    </source>
</reference>
<protein>
    <submittedName>
        <fullName evidence="3">Pentapeptide repeat protein</fullName>
    </submittedName>
</protein>
<evidence type="ECO:0000259" key="2">
    <source>
        <dbReference type="PROSITE" id="PS50943"/>
    </source>
</evidence>
<dbReference type="Gene3D" id="1.10.260.40">
    <property type="entry name" value="lambda repressor-like DNA-binding domains"/>
    <property type="match status" value="2"/>
</dbReference>
<dbReference type="PANTHER" id="PTHR34475">
    <property type="match status" value="1"/>
</dbReference>
<dbReference type="Pfam" id="PF01381">
    <property type="entry name" value="HTH_3"/>
    <property type="match status" value="1"/>
</dbReference>
<dbReference type="InterPro" id="IPR001646">
    <property type="entry name" value="5peptide_repeat"/>
</dbReference>
<dbReference type="InterPro" id="IPR010982">
    <property type="entry name" value="Lambda_DNA-bd_dom_sf"/>
</dbReference>
<dbReference type="SUPFAM" id="SSF141571">
    <property type="entry name" value="Pentapeptide repeat-like"/>
    <property type="match status" value="1"/>
</dbReference>
<keyword evidence="1" id="KW-0175">Coiled coil</keyword>
<sequence length="778" mass="85843">MQPELGPVKENVAEPDLSFVVRLRELYQHSGWTSLQSFADAVGYSRGTLSRFLSGERRPPADFLGKVFAALESQTRHPMTEEAQASTRRLYFECIRTTRPHEYQVFELEEKLKVSYWEHQAAERLTHRLNQDLRETLTQRDQIDRERRALEQAAARDAAEHSQLQQRLTDEQAAYEMARSTLTEQITELVDALRQAERDRDEARQTCDHLRERLRTAQIHAEDERQQLIDDQEQQLRAERERRESLEQTLAEVLRNLTAPSGAASSSGLDGDGLVKEVPPAADAADQGVANDATPVTPPLELLVAAQARRLRDHDAQEQLHAVQDLTARMKELPHTAPQIVSILCAYLRRTRAGLQALDPTPAHQAALQAIREHPAHVNATVDLAGADLTGGNLYSAPLAGAVLRGTVLNLADLEQADLRGADLHAAQLRGTRLSGTNLDGAVGLNAGVLEHALIDTMTVLPNNIERIRVKRRWTLVDAPPPELSIGRTLREARISAGLTVEDVRRATRVRLAIVHAVEQDDFTPCGGHVYARGHIRTLARAVHIDPKPLLQQYDAQFMGRPAPRPVAPLHEAETIPPEASRAGPWDVSDVKDLDSGRIDLGGLFVPLVDDMELRVEVAGEDIVAATVVLRDSAIQMQAFAAPKSEGLWKEVRSEIATHVRAQGGVVDEIEGPLGWELRAQVPVRLPDGREGRQVVRFVGADGPRWFLRGVISGQAAVQPAAAAMLETVFRDTVIVRGNMAMAPKAPILLIMPSEAQVIRDDTARYRQSDSPPSAGTA</sequence>
<dbReference type="Pfam" id="PF13413">
    <property type="entry name" value="HTH_25"/>
    <property type="match status" value="1"/>
</dbReference>
<organism evidence="3 4">
    <name type="scientific">Streptomyces turgidiscabies (strain Car8)</name>
    <dbReference type="NCBI Taxonomy" id="698760"/>
    <lineage>
        <taxon>Bacteria</taxon>
        <taxon>Bacillati</taxon>
        <taxon>Actinomycetota</taxon>
        <taxon>Actinomycetes</taxon>
        <taxon>Kitasatosporales</taxon>
        <taxon>Streptomycetaceae</taxon>
        <taxon>Streptomyces</taxon>
    </lineage>
</organism>
<keyword evidence="4" id="KW-1185">Reference proteome</keyword>
<dbReference type="SMART" id="SM00530">
    <property type="entry name" value="HTH_XRE"/>
    <property type="match status" value="2"/>
</dbReference>
<name>L7FF60_STRT8</name>
<dbReference type="PATRIC" id="fig|698760.3.peg.1385"/>
<dbReference type="InterPro" id="IPR022183">
    <property type="entry name" value="DUF3710"/>
</dbReference>
<comment type="caution">
    <text evidence="3">The sequence shown here is derived from an EMBL/GenBank/DDBJ whole genome shotgun (WGS) entry which is preliminary data.</text>
</comment>
<dbReference type="Proteomes" id="UP000010931">
    <property type="component" value="Unassembled WGS sequence"/>
</dbReference>
<evidence type="ECO:0000313" key="3">
    <source>
        <dbReference type="EMBL" id="ELP69947.1"/>
    </source>
</evidence>
<proteinExistence type="predicted"/>
<evidence type="ECO:0000256" key="1">
    <source>
        <dbReference type="SAM" id="Coils"/>
    </source>
</evidence>
<dbReference type="AlphaFoldDB" id="L7FF60"/>
<evidence type="ECO:0000313" key="4">
    <source>
        <dbReference type="Proteomes" id="UP000010931"/>
    </source>
</evidence>
<dbReference type="GO" id="GO:0003677">
    <property type="term" value="F:DNA binding"/>
    <property type="evidence" value="ECO:0007669"/>
    <property type="project" value="InterPro"/>
</dbReference>
<feature type="coiled-coil region" evidence="1">
    <location>
        <begin position="133"/>
        <end position="256"/>
    </location>
</feature>
<gene>
    <name evidence="3" type="ORF">STRTUCAR8_00015</name>
</gene>
<dbReference type="EMBL" id="AEJB01000115">
    <property type="protein sequence ID" value="ELP69947.1"/>
    <property type="molecule type" value="Genomic_DNA"/>
</dbReference>